<dbReference type="InterPro" id="IPR011989">
    <property type="entry name" value="ARM-like"/>
</dbReference>
<dbReference type="Proteomes" id="UP000299102">
    <property type="component" value="Unassembled WGS sequence"/>
</dbReference>
<proteinExistence type="predicted"/>
<evidence type="ECO:0000313" key="2">
    <source>
        <dbReference type="Proteomes" id="UP000299102"/>
    </source>
</evidence>
<name>A0A4C1ZLP7_EUMVA</name>
<organism evidence="1 2">
    <name type="scientific">Eumeta variegata</name>
    <name type="common">Bagworm moth</name>
    <name type="synonym">Eumeta japonica</name>
    <dbReference type="NCBI Taxonomy" id="151549"/>
    <lineage>
        <taxon>Eukaryota</taxon>
        <taxon>Metazoa</taxon>
        <taxon>Ecdysozoa</taxon>
        <taxon>Arthropoda</taxon>
        <taxon>Hexapoda</taxon>
        <taxon>Insecta</taxon>
        <taxon>Pterygota</taxon>
        <taxon>Neoptera</taxon>
        <taxon>Endopterygota</taxon>
        <taxon>Lepidoptera</taxon>
        <taxon>Glossata</taxon>
        <taxon>Ditrysia</taxon>
        <taxon>Tineoidea</taxon>
        <taxon>Psychidae</taxon>
        <taxon>Oiketicinae</taxon>
        <taxon>Eumeta</taxon>
    </lineage>
</organism>
<dbReference type="STRING" id="151549.A0A4C1ZLP7"/>
<protein>
    <submittedName>
        <fullName evidence="1">Transportin-3</fullName>
    </submittedName>
</protein>
<dbReference type="EMBL" id="BGZK01001868">
    <property type="protein sequence ID" value="GBP87537.1"/>
    <property type="molecule type" value="Genomic_DNA"/>
</dbReference>
<accession>A0A4C1ZLP7</accession>
<reference evidence="1 2" key="1">
    <citation type="journal article" date="2019" name="Commun. Biol.">
        <title>The bagworm genome reveals a unique fibroin gene that provides high tensile strength.</title>
        <authorList>
            <person name="Kono N."/>
            <person name="Nakamura H."/>
            <person name="Ohtoshi R."/>
            <person name="Tomita M."/>
            <person name="Numata K."/>
            <person name="Arakawa K."/>
        </authorList>
    </citation>
    <scope>NUCLEOTIDE SEQUENCE [LARGE SCALE GENOMIC DNA]</scope>
</reference>
<gene>
    <name evidence="1" type="primary">Tnpo3</name>
    <name evidence="1" type="ORF">EVAR_19932_1</name>
</gene>
<dbReference type="Gene3D" id="1.25.10.10">
    <property type="entry name" value="Leucine-rich Repeat Variant"/>
    <property type="match status" value="1"/>
</dbReference>
<keyword evidence="2" id="KW-1185">Reference proteome</keyword>
<dbReference type="OrthoDB" id="435593at2759"/>
<comment type="caution">
    <text evidence="1">The sequence shown here is derived from an EMBL/GenBank/DDBJ whole genome shotgun (WGS) entry which is preliminary data.</text>
</comment>
<dbReference type="AlphaFoldDB" id="A0A4C1ZLP7"/>
<evidence type="ECO:0000313" key="1">
    <source>
        <dbReference type="EMBL" id="GBP87537.1"/>
    </source>
</evidence>
<sequence length="212" mass="23825">MYNALPIPLNTHSINLLFLQRIPLEFLQCGAGGAALRCAALASTLDHRDANASVMKFLFDVLYIRQARRSQPPVIALAEELVASNGEELMCALLEAAAIHLHGYMLPEVAEVMLQLVHWKHLNSPLGHDWFNKAVARLPIDKPATPTHHQCLQFHEYALSGSGENYLKTVDREVLPHSPYSPDIALSNYHLFWSMTHGLSEQRFTSYEDTKN</sequence>